<evidence type="ECO:0000256" key="12">
    <source>
        <dbReference type="SAM" id="SignalP"/>
    </source>
</evidence>
<dbReference type="Proteomes" id="UP000007799">
    <property type="component" value="Unassembled WGS sequence"/>
</dbReference>
<evidence type="ECO:0000259" key="13">
    <source>
        <dbReference type="PROSITE" id="PS50026"/>
    </source>
</evidence>
<dbReference type="CDD" id="cd00033">
    <property type="entry name" value="CCP"/>
    <property type="match status" value="1"/>
</dbReference>
<dbReference type="InParanoid" id="F2UDT6"/>
<dbReference type="InterPro" id="IPR026645">
    <property type="entry name" value="Dermatopontin"/>
</dbReference>
<feature type="signal peptide" evidence="12">
    <location>
        <begin position="1"/>
        <end position="32"/>
    </location>
</feature>
<dbReference type="PROSITE" id="PS50026">
    <property type="entry name" value="EGF_3"/>
    <property type="match status" value="1"/>
</dbReference>
<keyword evidence="6" id="KW-0677">Repeat</keyword>
<feature type="region of interest" description="Disordered" evidence="10">
    <location>
        <begin position="2269"/>
        <end position="2292"/>
    </location>
</feature>
<dbReference type="InterPro" id="IPR018097">
    <property type="entry name" value="EGF_Ca-bd_CS"/>
</dbReference>
<gene>
    <name evidence="15" type="ORF">PTSG_07019</name>
</gene>
<dbReference type="InterPro" id="IPR035976">
    <property type="entry name" value="Sushi/SCR/CCP_sf"/>
</dbReference>
<keyword evidence="16" id="KW-1185">Reference proteome</keyword>
<dbReference type="GO" id="GO:0030199">
    <property type="term" value="P:collagen fibril organization"/>
    <property type="evidence" value="ECO:0007669"/>
    <property type="project" value="TreeGrafter"/>
</dbReference>
<dbReference type="SUPFAM" id="SSF57196">
    <property type="entry name" value="EGF/Laminin"/>
    <property type="match status" value="1"/>
</dbReference>
<evidence type="ECO:0000313" key="16">
    <source>
        <dbReference type="Proteomes" id="UP000007799"/>
    </source>
</evidence>
<evidence type="ECO:0000259" key="14">
    <source>
        <dbReference type="PROSITE" id="PS50923"/>
    </source>
</evidence>
<accession>F2UDT6</accession>
<dbReference type="PROSITE" id="PS00010">
    <property type="entry name" value="ASX_HYDROXYL"/>
    <property type="match status" value="1"/>
</dbReference>
<evidence type="ECO:0000256" key="9">
    <source>
        <dbReference type="SAM" id="Coils"/>
    </source>
</evidence>
<comment type="subcellular location">
    <subcellularLocation>
        <location evidence="1">Secreted</location>
    </subcellularLocation>
</comment>
<evidence type="ECO:0000256" key="2">
    <source>
        <dbReference type="ARBA" id="ARBA00008712"/>
    </source>
</evidence>
<feature type="chain" id="PRO_5003290555" description="EGF-like domain-containing protein" evidence="12">
    <location>
        <begin position="33"/>
        <end position="2317"/>
    </location>
</feature>
<dbReference type="SMART" id="SM00179">
    <property type="entry name" value="EGF_CA"/>
    <property type="match status" value="1"/>
</dbReference>
<dbReference type="PROSITE" id="PS01187">
    <property type="entry name" value="EGF_CA"/>
    <property type="match status" value="1"/>
</dbReference>
<name>F2UDT6_SALR5</name>
<dbReference type="OrthoDB" id="8545119at2759"/>
<evidence type="ECO:0000256" key="4">
    <source>
        <dbReference type="ARBA" id="ARBA00022536"/>
    </source>
</evidence>
<dbReference type="InterPro" id="IPR049883">
    <property type="entry name" value="NOTCH1_EGF-like"/>
</dbReference>
<dbReference type="GO" id="GO:0005509">
    <property type="term" value="F:calcium ion binding"/>
    <property type="evidence" value="ECO:0007669"/>
    <property type="project" value="InterPro"/>
</dbReference>
<feature type="transmembrane region" description="Helical" evidence="11">
    <location>
        <begin position="2229"/>
        <end position="2250"/>
    </location>
</feature>
<dbReference type="GeneID" id="16072998"/>
<sequence length="2317" mass="255753">MAGNTAAWPRRSQQVLLLSLLILVHTTPAVLGWINGWGDPLSFECPTGSSISFMGSYHDNDEEDRRWKFSCSPVSTGDGTGASWSNWANDWNANFAFSCPENKYVNGLSSEFDDETEDRRWKFKCESISNAKLTDCREEFTFTNEYDEEGSYSVGERVMIGWFSQNDDDRDDRKFKPTTCKMECDKDSGYRLINDRECELVSCDPLTLDGGSTSGDCGGAFGDECTYDSCDEGYTLSLSGTKTRTCGWLGDEASWSGTDKSCDDIDECSTGEHDCVDGAVCTNTPGSFTCACVYGSLSGGQCVVPAPSVGMSVSLASISFSVSGSWSSEFPKYQISIARWAYDLSSYTDISGYPKQVTGSLTSHLASGLSAGTRYRITLTPLNENDEPMTHFEHIAYQYGTTDPQTPCGCGGSSGAPTDFKVKQFKGHILFEWADQSQCESAFTFTRNGVGLAARFDVTEQQACGAVQKPLSISDDLTIQSPGGYAEVDSSINYKLPDGSFYLRLSTAVEEGEMRLKYPRELQRDGGHFASTSTTTTAAPQGVPDDENRYYPGTSSPVASVTECKDLCDIRSSWCIAFVVQTKADDTLVCHQLRVVETAALKSGEKKAVSYERVTVSGTGVSGSYIFDGTQDDCEQACTDSGSCVLTIVDSGVCGIINSAATTGTPASSIHASLDPDFSRRIPGPEPGRTQTYCIAATNPTWYTEGGYSSGQTCTSYTIQWESQLEGQITIDSKEIHLPVEHVEIEYEIGPIRGRRVTNEDGKFFIHILTDQLQGNRHRITLRFSKTTGNIKHTFTCGGIACTETTLIMEHLRFDHQVNVKDTTSLPFSGIVSIGGTEHEGLPDGCPLKDVEVCLYDRHQANTLINCDVTDSKGRYLVRAVLGTSVTVSLAYGNSSHTFERVTYDQDAANAPSGILQTINALNSLERTPYYDVTDGKFWENINFKDTMSDRATVDIAGGLCNLNLGDAVIEFRYDMCPTWVKSRTISDRLSKWTLPAQIITVRFKEITRNYEVRGEITRYFSAKLGNSRSLYLDLRNPQEDDEDKKTVRFEYHPPPQLSVEFDKEEKHNCNSTEGDRPLHVIKQNVELKATVKVIEDYGEGVGTCDAVPGQIEVENQLGESPATVDALNATTSLTDKQLNKLKLCYDTCLMDVKMDEELQDGETVYSNTRIELNIMTGEPETNPQAVNPENPYSKLFRVTMHNLPQDPVSVYEKVVVVGDKVISKYFSVPFPRYQPLTVIQDPPGGLSTVTYSKAYTNFLVDSHTHEEYHGFYFTTGLAPVKVETGVEQCVGLGAAVCTKVADTESTPFKLTVDQTHTFGNMDPDDNYGTERVWSFEIELTTSDDVMLAGERSDMFLVPALNVVWMETEEVSFDVEQCRASKETKVKWSLEGQDNSELITWISAFEIENKELPDLRKLLALAEEPPGDDDDETEEDRAEKVAELKRAIKAWEDNLDRNKEVRDKAAAGTLDPVQDLWSKTSAEHDCAPPLSMIENPKKASKLLSEASKVNRCDGFGAAHIKDDAGKGISLAPHDLIDGATDLDDKEASDQDKQDLRSIKTIKFSGGGSTYTFGFDLEQTKSAVGGSSRTHEVTAGVDVEFGFKVFGVGMSFELSTGYNYEGTTAEEHEAGVTTGTHIEFTLGDPDPLDVFDVQVFLHPDYGTLVFHTTSGQSSCPHEPNTVQLEQPGISVLTRPEAPVLPGEPAVFEVLLKNDGPMTSDFNLFYLSWLNQDGLEVVANGQALETPLIFEGFPGSSAKYLTITVNQGPSKFKYDPVAIGWRSLCEADRHPDNGYVTDEVTSVEYVYLEAEFLQPCSPVKLVGEIGESGAFTLNQETMEQDYKPGQIRVVAFNPDHAERTWLEDDRLEKVVIEFKPVNSYIWLLARDENGDALDIRERENEYGYITSWWDASTLLEGDYHLRIRAQCQASINEVPDGIDEKLSLVAAGVVDRDPPVVFGFPEPADGEFFPGDEISFQFNEDVECRQPFIFQVSLTVEDYDRDFNNNNMVIVCEGRKISMSLRRGFRYDEVNGLTATVIIENVKDLNDNRMEFPPEHTFKFAELTLEDASASVSGLELDIPFQAVYLDTASVIYTNFTRDLAREIAALVDVPAYRVEIVLVEPVDENDYTLGTSVTLKFAPASTQAPETQALQRRRRAVGDEIQLSATELANVLQQRIANTTLTSNFTVLASANADISLGVEVEPSEEDTIQYQQSASTSTSTSTSSVWADVNLGTVVILVALVMQAAVLLFAMSRMQRNWLQEVMWQNGGKGSTEQSSLQDSKRPISTPQSRPVTSFARIFSSKKSAVVVPFDVDESNA</sequence>
<dbReference type="STRING" id="946362.F2UDT6"/>
<dbReference type="RefSeq" id="XP_004992431.1">
    <property type="nucleotide sequence ID" value="XM_004992374.1"/>
</dbReference>
<evidence type="ECO:0000256" key="8">
    <source>
        <dbReference type="PROSITE-ProRule" id="PRU00076"/>
    </source>
</evidence>
<evidence type="ECO:0000256" key="5">
    <source>
        <dbReference type="ARBA" id="ARBA00022729"/>
    </source>
</evidence>
<keyword evidence="4 8" id="KW-0245">EGF-like domain</keyword>
<dbReference type="InterPro" id="IPR001881">
    <property type="entry name" value="EGF-like_Ca-bd_dom"/>
</dbReference>
<dbReference type="Gene3D" id="2.10.70.10">
    <property type="entry name" value="Complement Module, domain 1"/>
    <property type="match status" value="1"/>
</dbReference>
<evidence type="ECO:0000256" key="7">
    <source>
        <dbReference type="ARBA" id="ARBA00023157"/>
    </source>
</evidence>
<dbReference type="SUPFAM" id="SSF57535">
    <property type="entry name" value="Complement control module/SCR domain"/>
    <property type="match status" value="1"/>
</dbReference>
<dbReference type="GO" id="GO:0005615">
    <property type="term" value="C:extracellular space"/>
    <property type="evidence" value="ECO:0007669"/>
    <property type="project" value="TreeGrafter"/>
</dbReference>
<keyword evidence="11" id="KW-1133">Transmembrane helix</keyword>
<evidence type="ECO:0000256" key="6">
    <source>
        <dbReference type="ARBA" id="ARBA00022737"/>
    </source>
</evidence>
<keyword evidence="3" id="KW-0964">Secreted</keyword>
<feature type="region of interest" description="Disordered" evidence="10">
    <location>
        <begin position="525"/>
        <end position="546"/>
    </location>
</feature>
<reference evidence="15" key="1">
    <citation type="submission" date="2009-08" db="EMBL/GenBank/DDBJ databases">
        <title>Annotation of Salpingoeca rosetta.</title>
        <authorList>
            <consortium name="The Broad Institute Genome Sequencing Platform"/>
            <person name="Russ C."/>
            <person name="Cuomo C."/>
            <person name="Burger G."/>
            <person name="Gray M.W."/>
            <person name="Holland P.W.H."/>
            <person name="King N."/>
            <person name="Lang F.B.F."/>
            <person name="Roger A.J."/>
            <person name="Ruiz-Trillo I."/>
            <person name="Young S.K."/>
            <person name="Zeng Q."/>
            <person name="Gargeya S."/>
            <person name="Alvarado L."/>
            <person name="Berlin A."/>
            <person name="Chapman S.B."/>
            <person name="Chen Z."/>
            <person name="Freedman E."/>
            <person name="Gellesch M."/>
            <person name="Goldberg J."/>
            <person name="Griggs A."/>
            <person name="Gujja S."/>
            <person name="Heilman E."/>
            <person name="Heiman D."/>
            <person name="Howarth C."/>
            <person name="Mehta T."/>
            <person name="Neiman D."/>
            <person name="Pearson M."/>
            <person name="Roberts A."/>
            <person name="Saif S."/>
            <person name="Shea T."/>
            <person name="Shenoy N."/>
            <person name="Sisk P."/>
            <person name="Stolte C."/>
            <person name="Sykes S."/>
            <person name="White J."/>
            <person name="Yandava C."/>
            <person name="Haas B."/>
            <person name="Nusbaum C."/>
            <person name="Birren B."/>
        </authorList>
    </citation>
    <scope>NUCLEOTIDE SEQUENCE [LARGE SCALE GENOMIC DNA]</scope>
    <source>
        <strain evidence="15">ATCC 50818</strain>
    </source>
</reference>
<keyword evidence="9" id="KW-0175">Coiled coil</keyword>
<dbReference type="EMBL" id="GL832970">
    <property type="protein sequence ID" value="EGD74786.1"/>
    <property type="molecule type" value="Genomic_DNA"/>
</dbReference>
<dbReference type="InterPro" id="IPR000742">
    <property type="entry name" value="EGF"/>
</dbReference>
<feature type="domain" description="Sushi" evidence="14">
    <location>
        <begin position="201"/>
        <end position="264"/>
    </location>
</feature>
<proteinExistence type="inferred from homology"/>
<dbReference type="InterPro" id="IPR000152">
    <property type="entry name" value="EGF-type_Asp/Asn_hydroxyl_site"/>
</dbReference>
<protein>
    <recommendedName>
        <fullName evidence="17">EGF-like domain-containing protein</fullName>
    </recommendedName>
</protein>
<feature type="domain" description="EGF-like" evidence="13">
    <location>
        <begin position="264"/>
        <end position="303"/>
    </location>
</feature>
<evidence type="ECO:0000256" key="1">
    <source>
        <dbReference type="ARBA" id="ARBA00004613"/>
    </source>
</evidence>
<dbReference type="PANTHER" id="PTHR15040">
    <property type="entry name" value="DERMATOPONTIN-RELATED"/>
    <property type="match status" value="1"/>
</dbReference>
<dbReference type="PANTHER" id="PTHR15040:SF1">
    <property type="entry name" value="DERMATOPONTIN-LIKE ISOFORM X1"/>
    <property type="match status" value="1"/>
</dbReference>
<comment type="similarity">
    <text evidence="2">Belongs to the dermatopontin family.</text>
</comment>
<evidence type="ECO:0000256" key="3">
    <source>
        <dbReference type="ARBA" id="ARBA00022525"/>
    </source>
</evidence>
<feature type="coiled-coil region" evidence="9">
    <location>
        <begin position="1434"/>
        <end position="1461"/>
    </location>
</feature>
<dbReference type="Pfam" id="PF07645">
    <property type="entry name" value="EGF_CA"/>
    <property type="match status" value="1"/>
</dbReference>
<dbReference type="Gene3D" id="2.10.25.10">
    <property type="entry name" value="Laminin"/>
    <property type="match status" value="1"/>
</dbReference>
<evidence type="ECO:0008006" key="17">
    <source>
        <dbReference type="Google" id="ProtNLM"/>
    </source>
</evidence>
<dbReference type="GO" id="GO:0031012">
    <property type="term" value="C:extracellular matrix"/>
    <property type="evidence" value="ECO:0007669"/>
    <property type="project" value="TreeGrafter"/>
</dbReference>
<keyword evidence="7" id="KW-1015">Disulfide bond</keyword>
<evidence type="ECO:0000256" key="11">
    <source>
        <dbReference type="SAM" id="Phobius"/>
    </source>
</evidence>
<feature type="compositionally biased region" description="Low complexity" evidence="10">
    <location>
        <begin position="530"/>
        <end position="539"/>
    </location>
</feature>
<dbReference type="InterPro" id="IPR000436">
    <property type="entry name" value="Sushi_SCR_CCP_dom"/>
</dbReference>
<evidence type="ECO:0000313" key="15">
    <source>
        <dbReference type="EMBL" id="EGD74786.1"/>
    </source>
</evidence>
<keyword evidence="11" id="KW-0472">Membrane</keyword>
<keyword evidence="11" id="KW-0812">Transmembrane</keyword>
<dbReference type="CDD" id="cd00054">
    <property type="entry name" value="EGF_CA"/>
    <property type="match status" value="1"/>
</dbReference>
<feature type="compositionally biased region" description="Polar residues" evidence="10">
    <location>
        <begin position="2271"/>
        <end position="2292"/>
    </location>
</feature>
<dbReference type="PROSITE" id="PS50923">
    <property type="entry name" value="SUSHI"/>
    <property type="match status" value="1"/>
</dbReference>
<evidence type="ECO:0000256" key="10">
    <source>
        <dbReference type="SAM" id="MobiDB-lite"/>
    </source>
</evidence>
<dbReference type="eggNOG" id="ENOG502S1HS">
    <property type="taxonomic scope" value="Eukaryota"/>
</dbReference>
<dbReference type="FunFam" id="2.10.25.10:FF:000038">
    <property type="entry name" value="Fibrillin 2"/>
    <property type="match status" value="1"/>
</dbReference>
<dbReference type="KEGG" id="sre:PTSG_07019"/>
<organism evidence="16">
    <name type="scientific">Salpingoeca rosetta (strain ATCC 50818 / BSB-021)</name>
    <dbReference type="NCBI Taxonomy" id="946362"/>
    <lineage>
        <taxon>Eukaryota</taxon>
        <taxon>Choanoflagellata</taxon>
        <taxon>Craspedida</taxon>
        <taxon>Salpingoecidae</taxon>
        <taxon>Salpingoeca</taxon>
    </lineage>
</organism>
<keyword evidence="5 12" id="KW-0732">Signal</keyword>
<comment type="caution">
    <text evidence="8">Lacks conserved residue(s) required for the propagation of feature annotation.</text>
</comment>
<dbReference type="Pfam" id="PF14704">
    <property type="entry name" value="DERM"/>
    <property type="match status" value="1"/>
</dbReference>